<evidence type="ECO:0000256" key="6">
    <source>
        <dbReference type="ARBA" id="ARBA00023242"/>
    </source>
</evidence>
<evidence type="ECO:0000313" key="9">
    <source>
        <dbReference type="Proteomes" id="UP000076881"/>
    </source>
</evidence>
<dbReference type="GO" id="GO:0000981">
    <property type="term" value="F:DNA-binding transcription factor activity, RNA polymerase II-specific"/>
    <property type="evidence" value="ECO:0007669"/>
    <property type="project" value="InterPro"/>
</dbReference>
<feature type="domain" description="Zn(2)-C6 fungal-type" evidence="7">
    <location>
        <begin position="25"/>
        <end position="46"/>
    </location>
</feature>
<dbReference type="SUPFAM" id="SSF57701">
    <property type="entry name" value="Zn2/Cys6 DNA-binding domain"/>
    <property type="match status" value="1"/>
</dbReference>
<dbReference type="AlphaFoldDB" id="A0A162JXX6"/>
<evidence type="ECO:0000256" key="1">
    <source>
        <dbReference type="ARBA" id="ARBA00022723"/>
    </source>
</evidence>
<name>A0A162JXX6_CORDF</name>
<keyword evidence="3" id="KW-0805">Transcription regulation</keyword>
<dbReference type="InterPro" id="IPR021858">
    <property type="entry name" value="Fun_TF"/>
</dbReference>
<keyword evidence="1" id="KW-0479">Metal-binding</keyword>
<evidence type="ECO:0000256" key="4">
    <source>
        <dbReference type="ARBA" id="ARBA00023125"/>
    </source>
</evidence>
<dbReference type="OrthoDB" id="3145928at2759"/>
<sequence>MARTTIDAEGNALERVKKWAPKTRTGCTTCRKRRVKCDEAKPRCRREWSKIDEVIRCKAIGVVCGGYPIVIHEFFANQQQPLTVRELGSSPAPAAVKPSRWDMHIFDLLRTETVELFAGPFARGFWTVNLLQAMRQYPAMWHACLALAATQKQLMISQHASSSKTSESVAQSERHALHVFSLQQYDRSVKSVVEIVTKPKSQLTEADKEAILLAAVMFSSISSLQGDVHEAKVHARHCIQLFQCWNSWETARSLGAKRNSARRGCVLQEEQMVGIVAHFECQFPSTSGPKLTPYCCGTGPLMSVEEAYYEFMLLLCELNAVARRAAQRGAPEVSECHAAVVGGPEPDVFWHYRIEFCAWRRRFNMLRVANMDEPAARQGLRVLELLFMGVEPVLAVGTPELVRSWDEHHTRVWDMYRRSSAILEEEDARRGASKANSWDSERFMIFESPSSTSSS</sequence>
<comment type="caution">
    <text evidence="8">The sequence shown here is derived from an EMBL/GenBank/DDBJ whole genome shotgun (WGS) entry which is preliminary data.</text>
</comment>
<evidence type="ECO:0000256" key="2">
    <source>
        <dbReference type="ARBA" id="ARBA00022833"/>
    </source>
</evidence>
<evidence type="ECO:0000313" key="8">
    <source>
        <dbReference type="EMBL" id="OAA75152.1"/>
    </source>
</evidence>
<dbReference type="Proteomes" id="UP000076881">
    <property type="component" value="Unassembled WGS sequence"/>
</dbReference>
<dbReference type="PANTHER" id="PTHR36206:SF12">
    <property type="entry name" value="ASPERCRYPTIN BIOSYNTHESIS CLUSTER-SPECIFIC TRANSCRIPTION REGULATOR ATNN-RELATED"/>
    <property type="match status" value="1"/>
</dbReference>
<dbReference type="Pfam" id="PF11951">
    <property type="entry name" value="Fungal_trans_2"/>
    <property type="match status" value="1"/>
</dbReference>
<keyword evidence="4 8" id="KW-0238">DNA-binding</keyword>
<accession>A0A162JXX6</accession>
<organism evidence="8 9">
    <name type="scientific">Akanthomyces lecanii RCEF 1005</name>
    <dbReference type="NCBI Taxonomy" id="1081108"/>
    <lineage>
        <taxon>Eukaryota</taxon>
        <taxon>Fungi</taxon>
        <taxon>Dikarya</taxon>
        <taxon>Ascomycota</taxon>
        <taxon>Pezizomycotina</taxon>
        <taxon>Sordariomycetes</taxon>
        <taxon>Hypocreomycetidae</taxon>
        <taxon>Hypocreales</taxon>
        <taxon>Cordycipitaceae</taxon>
        <taxon>Akanthomyces</taxon>
        <taxon>Cordyceps confragosa</taxon>
    </lineage>
</organism>
<dbReference type="Pfam" id="PF00172">
    <property type="entry name" value="Zn_clus"/>
    <property type="match status" value="1"/>
</dbReference>
<protein>
    <submittedName>
        <fullName evidence="8">Zn(2)-C6 fungal-type DNA-binding domain protein</fullName>
    </submittedName>
</protein>
<evidence type="ECO:0000259" key="7">
    <source>
        <dbReference type="Pfam" id="PF00172"/>
    </source>
</evidence>
<dbReference type="EMBL" id="AZHF01000005">
    <property type="protein sequence ID" value="OAA75152.1"/>
    <property type="molecule type" value="Genomic_DNA"/>
</dbReference>
<dbReference type="PANTHER" id="PTHR36206">
    <property type="entry name" value="ASPERCRYPTIN BIOSYNTHESIS CLUSTER-SPECIFIC TRANSCRIPTION REGULATOR ATNN-RELATED"/>
    <property type="match status" value="1"/>
</dbReference>
<reference evidence="8 9" key="1">
    <citation type="journal article" date="2016" name="Genome Biol. Evol.">
        <title>Divergent and convergent evolution of fungal pathogenicity.</title>
        <authorList>
            <person name="Shang Y."/>
            <person name="Xiao G."/>
            <person name="Zheng P."/>
            <person name="Cen K."/>
            <person name="Zhan S."/>
            <person name="Wang C."/>
        </authorList>
    </citation>
    <scope>NUCLEOTIDE SEQUENCE [LARGE SCALE GENOMIC DNA]</scope>
    <source>
        <strain evidence="8 9">RCEF 1005</strain>
    </source>
</reference>
<dbReference type="GO" id="GO:0008270">
    <property type="term" value="F:zinc ion binding"/>
    <property type="evidence" value="ECO:0007669"/>
    <property type="project" value="InterPro"/>
</dbReference>
<evidence type="ECO:0000256" key="5">
    <source>
        <dbReference type="ARBA" id="ARBA00023163"/>
    </source>
</evidence>
<dbReference type="CDD" id="cd00067">
    <property type="entry name" value="GAL4"/>
    <property type="match status" value="1"/>
</dbReference>
<dbReference type="GO" id="GO:0003677">
    <property type="term" value="F:DNA binding"/>
    <property type="evidence" value="ECO:0007669"/>
    <property type="project" value="UniProtKB-KW"/>
</dbReference>
<dbReference type="InterPro" id="IPR036864">
    <property type="entry name" value="Zn2-C6_fun-type_DNA-bd_sf"/>
</dbReference>
<dbReference type="InterPro" id="IPR001138">
    <property type="entry name" value="Zn2Cys6_DnaBD"/>
</dbReference>
<gene>
    <name evidence="8" type="ORF">LEL_07140</name>
</gene>
<keyword evidence="9" id="KW-1185">Reference proteome</keyword>
<proteinExistence type="predicted"/>
<keyword evidence="2" id="KW-0862">Zinc</keyword>
<keyword evidence="5" id="KW-0804">Transcription</keyword>
<dbReference type="InterPro" id="IPR052360">
    <property type="entry name" value="Transcr_Regulatory_Proteins"/>
</dbReference>
<keyword evidence="6" id="KW-0539">Nucleus</keyword>
<evidence type="ECO:0000256" key="3">
    <source>
        <dbReference type="ARBA" id="ARBA00023015"/>
    </source>
</evidence>